<gene>
    <name evidence="1" type="ORF">TARUN_1561</name>
</gene>
<protein>
    <recommendedName>
        <fullName evidence="3">Serine protease</fullName>
    </recommendedName>
</protein>
<evidence type="ECO:0000313" key="1">
    <source>
        <dbReference type="EMBL" id="RFU80606.1"/>
    </source>
</evidence>
<sequence>MTSHHTPCKWEKEIGAEFWHNDWHKSPEVNSHKGSKLEEMHQRQMLIVKLTFDRPTRCTGTGFYVNIPEVKPGWYTCDGDGSASARGQNLENTKQRYDIILTAGHNLIGDDGQMSKNIHVERVTIVAENGNLVYNKDDIPVSESQVMISEKYRQNPGTYNSHNDWRVILVEANDGMHGFGINLPFGLDNKEGENESLIQQALKSHQVTIAGYQPQGPIKSTSGPGRVGRAGEIEYEAQTEPGISGSPVWLPYQGLDTVIAIHRGSRIRFELLEQLYRRTNLGYFSKSLKATQAERVGNIVDYAKGIYLRFPGPGGRAKVRLGAEGLQTTFDVLPVLTEPAKTNESNTGDRVHYVFRMHGAEEGGESRSHQWVLWNIDLNKVSLVQNIHPACLVKLLDGRKLAESFQVVYTGGQNLNNRDYYALTVETKRLRIEDEDMGIPTETSEVSLHKVNARRDLLSIIISDLKPVDQYYESVAI</sequence>
<name>A0A395NWX9_TRIAR</name>
<dbReference type="AlphaFoldDB" id="A0A395NWX9"/>
<comment type="caution">
    <text evidence="1">The sequence shown here is derived from an EMBL/GenBank/DDBJ whole genome shotgun (WGS) entry which is preliminary data.</text>
</comment>
<proteinExistence type="predicted"/>
<organism evidence="1 2">
    <name type="scientific">Trichoderma arundinaceum</name>
    <dbReference type="NCBI Taxonomy" id="490622"/>
    <lineage>
        <taxon>Eukaryota</taxon>
        <taxon>Fungi</taxon>
        <taxon>Dikarya</taxon>
        <taxon>Ascomycota</taxon>
        <taxon>Pezizomycotina</taxon>
        <taxon>Sordariomycetes</taxon>
        <taxon>Hypocreomycetidae</taxon>
        <taxon>Hypocreales</taxon>
        <taxon>Hypocreaceae</taxon>
        <taxon>Trichoderma</taxon>
    </lineage>
</organism>
<keyword evidence="2" id="KW-1185">Reference proteome</keyword>
<accession>A0A395NWX9</accession>
<dbReference type="EMBL" id="PXOA01000102">
    <property type="protein sequence ID" value="RFU80606.1"/>
    <property type="molecule type" value="Genomic_DNA"/>
</dbReference>
<reference evidence="1 2" key="1">
    <citation type="journal article" date="2018" name="PLoS Pathog.">
        <title>Evolution of structural diversity of trichothecenes, a family of toxins produced by plant pathogenic and entomopathogenic fungi.</title>
        <authorList>
            <person name="Proctor R.H."/>
            <person name="McCormick S.P."/>
            <person name="Kim H.S."/>
            <person name="Cardoza R.E."/>
            <person name="Stanley A.M."/>
            <person name="Lindo L."/>
            <person name="Kelly A."/>
            <person name="Brown D.W."/>
            <person name="Lee T."/>
            <person name="Vaughan M.M."/>
            <person name="Alexander N.J."/>
            <person name="Busman M."/>
            <person name="Gutierrez S."/>
        </authorList>
    </citation>
    <scope>NUCLEOTIDE SEQUENCE [LARGE SCALE GENOMIC DNA]</scope>
    <source>
        <strain evidence="1 2">IBT 40837</strain>
    </source>
</reference>
<evidence type="ECO:0000313" key="2">
    <source>
        <dbReference type="Proteomes" id="UP000266272"/>
    </source>
</evidence>
<dbReference type="Gene3D" id="2.40.10.10">
    <property type="entry name" value="Trypsin-like serine proteases"/>
    <property type="match status" value="1"/>
</dbReference>
<evidence type="ECO:0008006" key="3">
    <source>
        <dbReference type="Google" id="ProtNLM"/>
    </source>
</evidence>
<dbReference type="Proteomes" id="UP000266272">
    <property type="component" value="Unassembled WGS sequence"/>
</dbReference>
<dbReference type="OrthoDB" id="5367135at2759"/>
<dbReference type="STRING" id="490622.A0A395NWX9"/>
<dbReference type="InterPro" id="IPR043504">
    <property type="entry name" value="Peptidase_S1_PA_chymotrypsin"/>
</dbReference>